<dbReference type="PANTHER" id="PTHR33064:SF37">
    <property type="entry name" value="RIBONUCLEASE H"/>
    <property type="match status" value="1"/>
</dbReference>
<dbReference type="InterPro" id="IPR000477">
    <property type="entry name" value="RT_dom"/>
</dbReference>
<proteinExistence type="predicted"/>
<evidence type="ECO:0000313" key="2">
    <source>
        <dbReference type="EMBL" id="GFO31264.1"/>
    </source>
</evidence>
<dbReference type="Gene3D" id="3.30.70.270">
    <property type="match status" value="1"/>
</dbReference>
<evidence type="ECO:0000313" key="3">
    <source>
        <dbReference type="Proteomes" id="UP000735302"/>
    </source>
</evidence>
<reference evidence="2 3" key="1">
    <citation type="journal article" date="2021" name="Elife">
        <title>Chloroplast acquisition without the gene transfer in kleptoplastic sea slugs, Plakobranchus ocellatus.</title>
        <authorList>
            <person name="Maeda T."/>
            <person name="Takahashi S."/>
            <person name="Yoshida T."/>
            <person name="Shimamura S."/>
            <person name="Takaki Y."/>
            <person name="Nagai Y."/>
            <person name="Toyoda A."/>
            <person name="Suzuki Y."/>
            <person name="Arimoto A."/>
            <person name="Ishii H."/>
            <person name="Satoh N."/>
            <person name="Nishiyama T."/>
            <person name="Hasebe M."/>
            <person name="Maruyama T."/>
            <person name="Minagawa J."/>
            <person name="Obokata J."/>
            <person name="Shigenobu S."/>
        </authorList>
    </citation>
    <scope>NUCLEOTIDE SEQUENCE [LARGE SCALE GENOMIC DNA]</scope>
</reference>
<dbReference type="Pfam" id="PF00078">
    <property type="entry name" value="RVT_1"/>
    <property type="match status" value="1"/>
</dbReference>
<dbReference type="InterPro" id="IPR043502">
    <property type="entry name" value="DNA/RNA_pol_sf"/>
</dbReference>
<organism evidence="2 3">
    <name type="scientific">Plakobranchus ocellatus</name>
    <dbReference type="NCBI Taxonomy" id="259542"/>
    <lineage>
        <taxon>Eukaryota</taxon>
        <taxon>Metazoa</taxon>
        <taxon>Spiralia</taxon>
        <taxon>Lophotrochozoa</taxon>
        <taxon>Mollusca</taxon>
        <taxon>Gastropoda</taxon>
        <taxon>Heterobranchia</taxon>
        <taxon>Euthyneura</taxon>
        <taxon>Panpulmonata</taxon>
        <taxon>Sacoglossa</taxon>
        <taxon>Placobranchoidea</taxon>
        <taxon>Plakobranchidae</taxon>
        <taxon>Plakobranchus</taxon>
    </lineage>
</organism>
<accession>A0AAV4CF41</accession>
<protein>
    <submittedName>
        <fullName evidence="2">Pol polyprotein</fullName>
    </submittedName>
</protein>
<sequence>MQWIRMPFGLVNAPATLYRLMRIVLKDLVLSYFDESLVHTRNWSQHPCGLRSLLTALRAHGFSVNPEKLSIGQTRIEFLGHVVSNGSLLPLSSKVKKVLSFATPTLKNRFTA</sequence>
<keyword evidence="3" id="KW-1185">Reference proteome</keyword>
<dbReference type="PANTHER" id="PTHR33064">
    <property type="entry name" value="POL PROTEIN"/>
    <property type="match status" value="1"/>
</dbReference>
<dbReference type="InterPro" id="IPR051320">
    <property type="entry name" value="Viral_Replic_Matur_Polypro"/>
</dbReference>
<feature type="domain" description="Reverse transcriptase" evidence="1">
    <location>
        <begin position="1"/>
        <end position="83"/>
    </location>
</feature>
<name>A0AAV4CF41_9GAST</name>
<dbReference type="AlphaFoldDB" id="A0AAV4CF41"/>
<evidence type="ECO:0000259" key="1">
    <source>
        <dbReference type="PROSITE" id="PS50878"/>
    </source>
</evidence>
<dbReference type="InterPro" id="IPR043128">
    <property type="entry name" value="Rev_trsase/Diguanyl_cyclase"/>
</dbReference>
<comment type="caution">
    <text evidence="2">The sequence shown here is derived from an EMBL/GenBank/DDBJ whole genome shotgun (WGS) entry which is preliminary data.</text>
</comment>
<dbReference type="SUPFAM" id="SSF56672">
    <property type="entry name" value="DNA/RNA polymerases"/>
    <property type="match status" value="1"/>
</dbReference>
<dbReference type="EMBL" id="BLXT01006385">
    <property type="protein sequence ID" value="GFO31264.1"/>
    <property type="molecule type" value="Genomic_DNA"/>
</dbReference>
<dbReference type="PROSITE" id="PS50878">
    <property type="entry name" value="RT_POL"/>
    <property type="match status" value="1"/>
</dbReference>
<dbReference type="Proteomes" id="UP000735302">
    <property type="component" value="Unassembled WGS sequence"/>
</dbReference>
<gene>
    <name evidence="2" type="ORF">PoB_005776900</name>
</gene>